<proteinExistence type="predicted"/>
<dbReference type="Proteomes" id="UP000037594">
    <property type="component" value="Unassembled WGS sequence"/>
</dbReference>
<comment type="caution">
    <text evidence="2">The sequence shown here is derived from an EMBL/GenBank/DDBJ whole genome shotgun (WGS) entry which is preliminary data.</text>
</comment>
<feature type="compositionally biased region" description="Basic and acidic residues" evidence="1">
    <location>
        <begin position="71"/>
        <end position="89"/>
    </location>
</feature>
<dbReference type="EMBL" id="LFOD01000012">
    <property type="protein sequence ID" value="KMV17581.1"/>
    <property type="molecule type" value="Genomic_DNA"/>
</dbReference>
<organism evidence="2 3">
    <name type="scientific">Mycolicibacterium conceptionense</name>
    <dbReference type="NCBI Taxonomy" id="451644"/>
    <lineage>
        <taxon>Bacteria</taxon>
        <taxon>Bacillati</taxon>
        <taxon>Actinomycetota</taxon>
        <taxon>Actinomycetes</taxon>
        <taxon>Mycobacteriales</taxon>
        <taxon>Mycobacteriaceae</taxon>
        <taxon>Mycolicibacterium</taxon>
    </lineage>
</organism>
<reference evidence="2 3" key="1">
    <citation type="submission" date="2015-06" db="EMBL/GenBank/DDBJ databases">
        <title>Genome sequence of Mycobacterium conceptionense strain MLE.</title>
        <authorList>
            <person name="Greninger A.L."/>
            <person name="Cunningham G."/>
            <person name="Chiu C.Y."/>
            <person name="Miller S."/>
        </authorList>
    </citation>
    <scope>NUCLEOTIDE SEQUENCE [LARGE SCALE GENOMIC DNA]</scope>
    <source>
        <strain evidence="2 3">MLE</strain>
    </source>
</reference>
<evidence type="ECO:0000256" key="1">
    <source>
        <dbReference type="SAM" id="MobiDB-lite"/>
    </source>
</evidence>
<name>A0A0J8U842_9MYCO</name>
<accession>A0A0J8U842</accession>
<protein>
    <submittedName>
        <fullName evidence="2">Uncharacterized protein</fullName>
    </submittedName>
</protein>
<feature type="region of interest" description="Disordered" evidence="1">
    <location>
        <begin position="57"/>
        <end position="99"/>
    </location>
</feature>
<evidence type="ECO:0000313" key="2">
    <source>
        <dbReference type="EMBL" id="KMV17581.1"/>
    </source>
</evidence>
<evidence type="ECO:0000313" key="3">
    <source>
        <dbReference type="Proteomes" id="UP000037594"/>
    </source>
</evidence>
<sequence>MTRGQERDVERVVDDRERHGAAFEPVVLDLLVDRDTRLRVRAIGPAVVVVRLCAFSDRDPRTGGRHGRSRRSGDGCRHCERSGDTDACSHEAASNRKHA</sequence>
<dbReference type="AlphaFoldDB" id="A0A0J8U842"/>
<gene>
    <name evidence="2" type="ORF">ACT17_14900</name>
</gene>